<dbReference type="Proteomes" id="UP000318571">
    <property type="component" value="Chromosome 12"/>
</dbReference>
<dbReference type="EMBL" id="VCGU01000001">
    <property type="protein sequence ID" value="TRY80278.1"/>
    <property type="molecule type" value="Genomic_DNA"/>
</dbReference>
<keyword evidence="3" id="KW-1185">Reference proteome</keyword>
<evidence type="ECO:0000313" key="3">
    <source>
        <dbReference type="Proteomes" id="UP000318571"/>
    </source>
</evidence>
<reference evidence="2 3" key="1">
    <citation type="journal article" date="2018" name="Nat. Ecol. Evol.">
        <title>Genomic signatures of mitonuclear coevolution across populations of Tigriopus californicus.</title>
        <authorList>
            <person name="Barreto F.S."/>
            <person name="Watson E.T."/>
            <person name="Lima T.G."/>
            <person name="Willett C.S."/>
            <person name="Edmands S."/>
            <person name="Li W."/>
            <person name="Burton R.S."/>
        </authorList>
    </citation>
    <scope>NUCLEOTIDE SEQUENCE [LARGE SCALE GENOMIC DNA]</scope>
    <source>
        <strain evidence="2 3">San Diego</strain>
    </source>
</reference>
<sequence length="151" mass="15889">MKVFLGLLAFVALVAADDLREIHVQTSDCSDCGMTALGQLSAKVCGKGQATSASGICCVAFHMKTGQNDYEEGSIDIFAGPSALGECYNFDLGTLGSASDISMTVYHSGSDGGKFDWIQVLTSSNQIYRCQLGTFLDGTSLMEATGCTLQK</sequence>
<gene>
    <name evidence="2" type="ORF">TCAL_12947</name>
</gene>
<keyword evidence="1" id="KW-0732">Signal</keyword>
<proteinExistence type="predicted"/>
<name>A0A553PRG8_TIGCA</name>
<dbReference type="AlphaFoldDB" id="A0A553PRG8"/>
<evidence type="ECO:0000313" key="2">
    <source>
        <dbReference type="EMBL" id="TRY80278.1"/>
    </source>
</evidence>
<feature type="signal peptide" evidence="1">
    <location>
        <begin position="1"/>
        <end position="16"/>
    </location>
</feature>
<evidence type="ECO:0008006" key="4">
    <source>
        <dbReference type="Google" id="ProtNLM"/>
    </source>
</evidence>
<organism evidence="2 3">
    <name type="scientific">Tigriopus californicus</name>
    <name type="common">Marine copepod</name>
    <dbReference type="NCBI Taxonomy" id="6832"/>
    <lineage>
        <taxon>Eukaryota</taxon>
        <taxon>Metazoa</taxon>
        <taxon>Ecdysozoa</taxon>
        <taxon>Arthropoda</taxon>
        <taxon>Crustacea</taxon>
        <taxon>Multicrustacea</taxon>
        <taxon>Hexanauplia</taxon>
        <taxon>Copepoda</taxon>
        <taxon>Harpacticoida</taxon>
        <taxon>Harpacticidae</taxon>
        <taxon>Tigriopus</taxon>
    </lineage>
</organism>
<evidence type="ECO:0000256" key="1">
    <source>
        <dbReference type="SAM" id="SignalP"/>
    </source>
</evidence>
<feature type="chain" id="PRO_5021933664" description="C6 domain-containing protein" evidence="1">
    <location>
        <begin position="17"/>
        <end position="151"/>
    </location>
</feature>
<protein>
    <recommendedName>
        <fullName evidence="4">C6 domain-containing protein</fullName>
    </recommendedName>
</protein>
<comment type="caution">
    <text evidence="2">The sequence shown here is derived from an EMBL/GenBank/DDBJ whole genome shotgun (WGS) entry which is preliminary data.</text>
</comment>
<accession>A0A553PRG8</accession>